<evidence type="ECO:0000256" key="9">
    <source>
        <dbReference type="ARBA" id="ARBA00023204"/>
    </source>
</evidence>
<dbReference type="PROSITE" id="PS51194">
    <property type="entry name" value="HELICASE_CTER"/>
    <property type="match status" value="1"/>
</dbReference>
<keyword evidence="19" id="KW-1185">Reference proteome</keyword>
<feature type="compositionally biased region" description="Acidic residues" evidence="13">
    <location>
        <begin position="573"/>
        <end position="582"/>
    </location>
</feature>
<evidence type="ECO:0000256" key="14">
    <source>
        <dbReference type="SAM" id="Phobius"/>
    </source>
</evidence>
<comment type="subunit">
    <text evidence="11">Component of the INO80 chromatin-remodeling complex.</text>
</comment>
<feature type="domain" description="DBINO" evidence="17">
    <location>
        <begin position="441"/>
        <end position="566"/>
    </location>
</feature>
<keyword evidence="14" id="KW-0472">Membrane</keyword>
<dbReference type="Proteomes" id="UP000734854">
    <property type="component" value="Unassembled WGS sequence"/>
</dbReference>
<keyword evidence="7 11" id="KW-0067">ATP-binding</keyword>
<dbReference type="InterPro" id="IPR020838">
    <property type="entry name" value="DBINO"/>
</dbReference>
<evidence type="ECO:0000256" key="4">
    <source>
        <dbReference type="ARBA" id="ARBA00022741"/>
    </source>
</evidence>
<dbReference type="InterPro" id="IPR050520">
    <property type="entry name" value="INO80/SWR1_helicase"/>
</dbReference>
<reference evidence="18 19" key="1">
    <citation type="submission" date="2020-08" db="EMBL/GenBank/DDBJ databases">
        <title>Plant Genome Project.</title>
        <authorList>
            <person name="Zhang R.-G."/>
        </authorList>
    </citation>
    <scope>NUCLEOTIDE SEQUENCE [LARGE SCALE GENOMIC DNA]</scope>
    <source>
        <tissue evidence="18">Rhizome</tissue>
    </source>
</reference>
<evidence type="ECO:0000256" key="3">
    <source>
        <dbReference type="ARBA" id="ARBA00019805"/>
    </source>
</evidence>
<evidence type="ECO:0000256" key="7">
    <source>
        <dbReference type="ARBA" id="ARBA00022840"/>
    </source>
</evidence>
<comment type="catalytic activity">
    <reaction evidence="11">
        <text>ATP + H2O = ADP + phosphate + H(+)</text>
        <dbReference type="Rhea" id="RHEA:13065"/>
        <dbReference type="ChEBI" id="CHEBI:15377"/>
        <dbReference type="ChEBI" id="CHEBI:15378"/>
        <dbReference type="ChEBI" id="CHEBI:30616"/>
        <dbReference type="ChEBI" id="CHEBI:43474"/>
        <dbReference type="ChEBI" id="CHEBI:456216"/>
    </reaction>
</comment>
<feature type="compositionally biased region" description="Basic and acidic residues" evidence="13">
    <location>
        <begin position="1583"/>
        <end position="1601"/>
    </location>
</feature>
<dbReference type="PANTHER" id="PTHR45685">
    <property type="entry name" value="HELICASE SRCAP-RELATED"/>
    <property type="match status" value="1"/>
</dbReference>
<comment type="similarity">
    <text evidence="2 11">Belongs to the SNF2/RAD54 helicase family.</text>
</comment>
<evidence type="ECO:0000256" key="8">
    <source>
        <dbReference type="ARBA" id="ARBA00023125"/>
    </source>
</evidence>
<evidence type="ECO:0000256" key="1">
    <source>
        <dbReference type="ARBA" id="ARBA00004123"/>
    </source>
</evidence>
<feature type="region of interest" description="Disordered" evidence="13">
    <location>
        <begin position="201"/>
        <end position="232"/>
    </location>
</feature>
<evidence type="ECO:0000256" key="5">
    <source>
        <dbReference type="ARBA" id="ARBA00022763"/>
    </source>
</evidence>
<feature type="compositionally biased region" description="Basic residues" evidence="13">
    <location>
        <begin position="218"/>
        <end position="227"/>
    </location>
</feature>
<dbReference type="SMART" id="SM00487">
    <property type="entry name" value="DEXDc"/>
    <property type="match status" value="1"/>
</dbReference>
<accession>A0A8J5HH02</accession>
<gene>
    <name evidence="18" type="ORF">ZIOFF_014168</name>
</gene>
<dbReference type="SUPFAM" id="SSF52540">
    <property type="entry name" value="P-loop containing nucleoside triphosphate hydrolases"/>
    <property type="match status" value="2"/>
</dbReference>
<keyword evidence="12" id="KW-0175">Coiled coil</keyword>
<dbReference type="FunFam" id="3.40.50.10810:FF:000006">
    <property type="entry name" value="Putative DNA helicase INO80"/>
    <property type="match status" value="1"/>
</dbReference>
<comment type="function">
    <text evidence="11">ATPase component of the INO80 complex which remodels chromatin by shifting nucleosomes and is involved in DNA repair.</text>
</comment>
<dbReference type="GO" id="GO:0042393">
    <property type="term" value="F:histone binding"/>
    <property type="evidence" value="ECO:0007669"/>
    <property type="project" value="TreeGrafter"/>
</dbReference>
<feature type="region of interest" description="Disordered" evidence="13">
    <location>
        <begin position="561"/>
        <end position="607"/>
    </location>
</feature>
<feature type="transmembrane region" description="Helical" evidence="14">
    <location>
        <begin position="51"/>
        <end position="69"/>
    </location>
</feature>
<evidence type="ECO:0000256" key="2">
    <source>
        <dbReference type="ARBA" id="ARBA00007025"/>
    </source>
</evidence>
<dbReference type="GO" id="GO:0031011">
    <property type="term" value="C:Ino80 complex"/>
    <property type="evidence" value="ECO:0007669"/>
    <property type="project" value="UniProtKB-UniRule"/>
</dbReference>
<dbReference type="InterPro" id="IPR049730">
    <property type="entry name" value="SNF2/RAD54-like_C"/>
</dbReference>
<keyword evidence="5 11" id="KW-0227">DNA damage</keyword>
<dbReference type="EMBL" id="JACMSC010000004">
    <property type="protein sequence ID" value="KAG6524262.1"/>
    <property type="molecule type" value="Genomic_DNA"/>
</dbReference>
<evidence type="ECO:0000256" key="10">
    <source>
        <dbReference type="ARBA" id="ARBA00023242"/>
    </source>
</evidence>
<dbReference type="Pfam" id="PF00271">
    <property type="entry name" value="Helicase_C"/>
    <property type="match status" value="1"/>
</dbReference>
<sequence>MEPRRHHSKNGLSYSSLFNLEVTAAAPSIPFPSSSLDRAARDCFPSSEVDFYWGIFVIGIGVVAPLMTFRVPQGDDDFHSYGDSSQDENRSSQGFSPSILSACSYSYFFLFTVCSWKDHRTSSRLNQEHLYEQCNGERSPGMIRRRQRHDIQFEDLPSSTMRNDTDSNDEIDEDYENGITEEQYRAMLSEHMQRYRTVMPKDSSAGLASTRMGMPGSKRSHGSKRRKFNSEPLVSAEEPIVHEMEISPGYYGADFEADYYVGNRNTLSMESSYLDIGEGITYRIPPTYDKLVSSLNLPNIADIIVEENFLKGPLDLRSLAAVISTYKRFDNYDRGGLGEPQPQYESLQARLSGLPSGNSDKKFTLQICDIGLNAFSIPEGAAGRIRRHIMSDSGTLQVYYVKVLERGDTYEIIERSLPKKLVVKKDPSEIEKEEMEKIGKVWANMVRRDIPKHHKIFTSFHKKQLADAKRFSETCQREVKLKVSRSLRFMRSAAVRTRRLARDMLIFWKKVDKEQAELRKKEERDAAEALKREEELREAKRQQQRLNFLISQTELYSHFMGNKSSTQPAETASVEEEEEAEPQEEKSTISDFEPGEEEDPEEAELKKEALRAAKQAVSQQKKITNEFDNACLKLRQVDTGDQANDSIATGSSNIDLLNPSTMPVSSTVQTPDMFKGHLKEYQLKGLQWLVNCYEQGLNGILADEMGLGKTIQAMAFLAHLAEEKNIWGPFLVVAPASVLNNWADEISRFCPEFRTLPYWGGNQERAVLRKNINAKRLYRKEARFHILITSYQLIIADERFLRRLKWQYMVLDEAQAIKSSHSIRWKTLLSFNCRNRLLLTGTPIQNNMAELWALLHFIMPTLFDSHEQFNEWFSKGIESHAEHGGTLNEHQLNRLHGVLKPFMLRRVKKDVISEMTGKKEITVHCNLSSRQQVFYRAIKNKISLAELFDGSHGHLNEKKIKNLMNIVMQLRKVCNHPELFERNEGSSYFCFAEIPNSLLPSPFGGIDVHYAGNRNPILYKVPKLVHQEMLHNSGAPVPFALHCLNRGSFGRFFDIFSPDSVYHSGVLQHNLLNETSELSGTFGFTRLLNLSPGEVTFLAKCSLLERLLFSVIRCDRQLVEEILDLFMEKEGNDLESTHLDKQNIRTVARMLLLPAKSESSLLRKRFSTGSIDAPYEALVTSHQDRFIMNARLLRAIYAFIPRARSPPIHVQCSDRSFAYQMTEELHHPWMKKLFVGFARTSEFNGPRMPIHSHPLIEEISGSNVIEPVFQLPYRIFGSSPPVRNFDPAKMLTDSGKLQTLDVLLKRLRAENHRVLLFVQMTKMLNILEVFIASWIKLCRKYKYFRLDGSSTIMDRRDMVRDFQRRNDIFVFLLSTRAGGLGINLTAADTVIFYESDWNPTLDLQAMDRAHRLGQTKDVSVYRLICKETVDEKILQRASQKNMVQQLVMTGGHVQGDPPPEDVVSFLLDDAQLEQKLKEVPPQMIRIHFAPTDGFCHPDVLSVSLTIVIIFRWQPKERQKKKRLKGIRVDADGDVSLEDLTNGVPVENDLGKSTHNRKRKSSSQKHNPSKLQNTRKTAGYVAEPDERSPSGYEEDHPPDQRPKRAKRPTKSVNENLEPAYNSVANTAVD</sequence>
<evidence type="ECO:0000259" key="15">
    <source>
        <dbReference type="PROSITE" id="PS51192"/>
    </source>
</evidence>
<keyword evidence="4" id="KW-0547">Nucleotide-binding</keyword>
<dbReference type="Pfam" id="PF00176">
    <property type="entry name" value="SNF2-rel_dom"/>
    <property type="match status" value="1"/>
</dbReference>
<dbReference type="CDD" id="cd18793">
    <property type="entry name" value="SF2_C_SNF"/>
    <property type="match status" value="1"/>
</dbReference>
<keyword evidence="14" id="KW-1133">Transmembrane helix</keyword>
<evidence type="ECO:0000256" key="6">
    <source>
        <dbReference type="ARBA" id="ARBA00022801"/>
    </source>
</evidence>
<dbReference type="Gene3D" id="3.40.50.300">
    <property type="entry name" value="P-loop containing nucleotide triphosphate hydrolases"/>
    <property type="match status" value="2"/>
</dbReference>
<comment type="caution">
    <text evidence="18">The sequence shown here is derived from an EMBL/GenBank/DDBJ whole genome shotgun (WGS) entry which is preliminary data.</text>
</comment>
<evidence type="ECO:0000259" key="17">
    <source>
        <dbReference type="PROSITE" id="PS51413"/>
    </source>
</evidence>
<dbReference type="PROSITE" id="PS51192">
    <property type="entry name" value="HELICASE_ATP_BIND_1"/>
    <property type="match status" value="1"/>
</dbReference>
<dbReference type="EC" id="3.6.4.-" evidence="11"/>
<feature type="coiled-coil region" evidence="12">
    <location>
        <begin position="513"/>
        <end position="552"/>
    </location>
</feature>
<keyword evidence="14" id="KW-0812">Transmembrane</keyword>
<proteinExistence type="inferred from homology"/>
<keyword evidence="8 11" id="KW-0238">DNA-binding</keyword>
<keyword evidence="10" id="KW-0539">Nucleus</keyword>
<evidence type="ECO:0000259" key="16">
    <source>
        <dbReference type="PROSITE" id="PS51194"/>
    </source>
</evidence>
<dbReference type="SMART" id="SM00490">
    <property type="entry name" value="HELICc"/>
    <property type="match status" value="1"/>
</dbReference>
<feature type="compositionally biased region" description="Acidic residues" evidence="13">
    <location>
        <begin position="593"/>
        <end position="602"/>
    </location>
</feature>
<dbReference type="InterPro" id="IPR027417">
    <property type="entry name" value="P-loop_NTPase"/>
</dbReference>
<dbReference type="GO" id="GO:0006281">
    <property type="term" value="P:DNA repair"/>
    <property type="evidence" value="ECO:0007669"/>
    <property type="project" value="UniProtKB-UniRule"/>
</dbReference>
<comment type="domain">
    <text evidence="11">The DBINO region is involved in binding to DNA.</text>
</comment>
<dbReference type="GO" id="GO:0016887">
    <property type="term" value="F:ATP hydrolysis activity"/>
    <property type="evidence" value="ECO:0007669"/>
    <property type="project" value="TreeGrafter"/>
</dbReference>
<dbReference type="InterPro" id="IPR000330">
    <property type="entry name" value="SNF2_N"/>
</dbReference>
<keyword evidence="6 11" id="KW-0378">Hydrolase</keyword>
<evidence type="ECO:0000313" key="19">
    <source>
        <dbReference type="Proteomes" id="UP000734854"/>
    </source>
</evidence>
<dbReference type="Gene3D" id="3.40.50.10810">
    <property type="entry name" value="Tandem AAA-ATPase domain"/>
    <property type="match status" value="1"/>
</dbReference>
<evidence type="ECO:0000313" key="18">
    <source>
        <dbReference type="EMBL" id="KAG6524262.1"/>
    </source>
</evidence>
<name>A0A8J5HH02_ZINOF</name>
<feature type="compositionally biased region" description="Basic residues" evidence="13">
    <location>
        <begin position="1553"/>
        <end position="1562"/>
    </location>
</feature>
<evidence type="ECO:0000256" key="12">
    <source>
        <dbReference type="SAM" id="Coils"/>
    </source>
</evidence>
<dbReference type="InterPro" id="IPR001650">
    <property type="entry name" value="Helicase_C-like"/>
</dbReference>
<feature type="region of interest" description="Disordered" evidence="13">
    <location>
        <begin position="1536"/>
        <end position="1628"/>
    </location>
</feature>
<keyword evidence="9 11" id="KW-0234">DNA repair</keyword>
<dbReference type="InterPro" id="IPR014001">
    <property type="entry name" value="Helicase_ATP-bd"/>
</dbReference>
<protein>
    <recommendedName>
        <fullName evidence="3 11">Chromatin-remodeling ATPase INO80</fullName>
        <ecNumber evidence="11">3.6.4.-</ecNumber>
    </recommendedName>
</protein>
<organism evidence="18 19">
    <name type="scientific">Zingiber officinale</name>
    <name type="common">Ginger</name>
    <name type="synonym">Amomum zingiber</name>
    <dbReference type="NCBI Taxonomy" id="94328"/>
    <lineage>
        <taxon>Eukaryota</taxon>
        <taxon>Viridiplantae</taxon>
        <taxon>Streptophyta</taxon>
        <taxon>Embryophyta</taxon>
        <taxon>Tracheophyta</taxon>
        <taxon>Spermatophyta</taxon>
        <taxon>Magnoliopsida</taxon>
        <taxon>Liliopsida</taxon>
        <taxon>Zingiberales</taxon>
        <taxon>Zingiberaceae</taxon>
        <taxon>Zingiber</taxon>
    </lineage>
</organism>
<comment type="subcellular location">
    <subcellularLocation>
        <location evidence="1 11">Nucleus</location>
    </subcellularLocation>
</comment>
<dbReference type="GO" id="GO:0003677">
    <property type="term" value="F:DNA binding"/>
    <property type="evidence" value="ECO:0007669"/>
    <property type="project" value="UniProtKB-UniRule"/>
</dbReference>
<dbReference type="PROSITE" id="PS51413">
    <property type="entry name" value="DBINO"/>
    <property type="match status" value="1"/>
</dbReference>
<dbReference type="GO" id="GO:0005524">
    <property type="term" value="F:ATP binding"/>
    <property type="evidence" value="ECO:0007669"/>
    <property type="project" value="UniProtKB-UniRule"/>
</dbReference>
<feature type="domain" description="Helicase C-terminal" evidence="16">
    <location>
        <begin position="1299"/>
        <end position="1464"/>
    </location>
</feature>
<evidence type="ECO:0000256" key="13">
    <source>
        <dbReference type="SAM" id="MobiDB-lite"/>
    </source>
</evidence>
<feature type="compositionally biased region" description="Polar residues" evidence="13">
    <location>
        <begin position="1563"/>
        <end position="1575"/>
    </location>
</feature>
<feature type="domain" description="Helicase ATP-binding" evidence="15">
    <location>
        <begin position="690"/>
        <end position="861"/>
    </location>
</feature>
<evidence type="ECO:0000256" key="11">
    <source>
        <dbReference type="RuleBase" id="RU368001"/>
    </source>
</evidence>
<dbReference type="Pfam" id="PF13892">
    <property type="entry name" value="DBINO"/>
    <property type="match status" value="1"/>
</dbReference>
<dbReference type="GO" id="GO:0006338">
    <property type="term" value="P:chromatin remodeling"/>
    <property type="evidence" value="ECO:0007669"/>
    <property type="project" value="UniProtKB-UniRule"/>
</dbReference>
<dbReference type="InterPro" id="IPR038718">
    <property type="entry name" value="SNF2-like_sf"/>
</dbReference>
<dbReference type="PANTHER" id="PTHR45685:SF2">
    <property type="entry name" value="CHROMATIN-REMODELING ATPASE INO80"/>
    <property type="match status" value="1"/>
</dbReference>